<dbReference type="EMBL" id="FOSP01000072">
    <property type="protein sequence ID" value="SFL37763.1"/>
    <property type="molecule type" value="Genomic_DNA"/>
</dbReference>
<dbReference type="Proteomes" id="UP000199533">
    <property type="component" value="Unassembled WGS sequence"/>
</dbReference>
<keyword evidence="3" id="KW-1185">Reference proteome</keyword>
<feature type="coiled-coil region" evidence="1">
    <location>
        <begin position="142"/>
        <end position="169"/>
    </location>
</feature>
<dbReference type="Pfam" id="PF19952">
    <property type="entry name" value="DUF6414"/>
    <property type="match status" value="1"/>
</dbReference>
<gene>
    <name evidence="2" type="ORF">SAMN05216302_10724</name>
</gene>
<evidence type="ECO:0000313" key="3">
    <source>
        <dbReference type="Proteomes" id="UP000199533"/>
    </source>
</evidence>
<protein>
    <submittedName>
        <fullName evidence="2">Uncharacterized protein</fullName>
    </submittedName>
</protein>
<name>A0A1I4H7X4_9PROT</name>
<dbReference type="InterPro" id="IPR045633">
    <property type="entry name" value="DUF6414"/>
</dbReference>
<dbReference type="RefSeq" id="WP_211753522.1">
    <property type="nucleotide sequence ID" value="NZ_FOSP01000072.1"/>
</dbReference>
<evidence type="ECO:0000313" key="2">
    <source>
        <dbReference type="EMBL" id="SFL37763.1"/>
    </source>
</evidence>
<proteinExistence type="predicted"/>
<accession>A0A1I4H7X4</accession>
<keyword evidence="1" id="KW-0175">Coiled coil</keyword>
<evidence type="ECO:0000256" key="1">
    <source>
        <dbReference type="SAM" id="Coils"/>
    </source>
</evidence>
<dbReference type="AlphaFoldDB" id="A0A1I4H7X4"/>
<sequence>MIKNFIYLDVDKMNSLSSQIFEGITEYILREWNTESEETESQKGPIGSGKILGDILKQSDIKSEKRFLNDYSYTLLENKLIDDGRVTEFSEMITDVSSLEYLKVGSFVKVKGKAIFNDIKSIQNNLKNFNQIGQALAYVTKFQDIKNAKEKLNHAKESTKDKKQKLILENEIKKISNIDNLAQEMGLHKDQKFLDDLSLLLNYGYQDQFEIQIKLQNLIISANLKRECLREKEDLIIRKYSRQTEAYFVLFGFITQYKNSDNFENSEENNASNIKQALRNFFTKLTNLESLLSVVLIMK</sequence>
<reference evidence="3" key="1">
    <citation type="submission" date="2016-10" db="EMBL/GenBank/DDBJ databases">
        <authorList>
            <person name="Varghese N."/>
            <person name="Submissions S."/>
        </authorList>
    </citation>
    <scope>NUCLEOTIDE SEQUENCE [LARGE SCALE GENOMIC DNA]</scope>
    <source>
        <strain evidence="3">Nm69</strain>
    </source>
</reference>
<organism evidence="2 3">
    <name type="scientific">Nitrosomonas aestuarii</name>
    <dbReference type="NCBI Taxonomy" id="52441"/>
    <lineage>
        <taxon>Bacteria</taxon>
        <taxon>Pseudomonadati</taxon>
        <taxon>Pseudomonadota</taxon>
        <taxon>Betaproteobacteria</taxon>
        <taxon>Nitrosomonadales</taxon>
        <taxon>Nitrosomonadaceae</taxon>
        <taxon>Nitrosomonas</taxon>
    </lineage>
</organism>